<comment type="caution">
    <text evidence="3">The sequence shown here is derived from an EMBL/GenBank/DDBJ whole genome shotgun (WGS) entry which is preliminary data.</text>
</comment>
<dbReference type="RefSeq" id="WP_345635343.1">
    <property type="nucleotide sequence ID" value="NZ_BAABJR010000016.1"/>
</dbReference>
<dbReference type="SUPFAM" id="SSF52540">
    <property type="entry name" value="P-loop containing nucleoside triphosphate hydrolases"/>
    <property type="match status" value="1"/>
</dbReference>
<feature type="domain" description="Winged helix-turn-helix" evidence="2">
    <location>
        <begin position="266"/>
        <end position="337"/>
    </location>
</feature>
<evidence type="ECO:0000313" key="3">
    <source>
        <dbReference type="EMBL" id="GAA5214053.1"/>
    </source>
</evidence>
<feature type="compositionally biased region" description="Low complexity" evidence="1">
    <location>
        <begin position="697"/>
        <end position="719"/>
    </location>
</feature>
<feature type="region of interest" description="Disordered" evidence="1">
    <location>
        <begin position="681"/>
        <end position="728"/>
    </location>
</feature>
<dbReference type="PANTHER" id="PTHR47691">
    <property type="entry name" value="REGULATOR-RELATED"/>
    <property type="match status" value="1"/>
</dbReference>
<dbReference type="Gene3D" id="1.25.40.10">
    <property type="entry name" value="Tetratricopeptide repeat domain"/>
    <property type="match status" value="1"/>
</dbReference>
<organism evidence="3 4">
    <name type="scientific">Streptomyces thinghirensis</name>
    <dbReference type="NCBI Taxonomy" id="551547"/>
    <lineage>
        <taxon>Bacteria</taxon>
        <taxon>Bacillati</taxon>
        <taxon>Actinomycetota</taxon>
        <taxon>Actinomycetes</taxon>
        <taxon>Kitasatosporales</taxon>
        <taxon>Streptomycetaceae</taxon>
        <taxon>Streptomyces</taxon>
    </lineage>
</organism>
<dbReference type="Gene3D" id="3.40.50.300">
    <property type="entry name" value="P-loop containing nucleotide triphosphate hydrolases"/>
    <property type="match status" value="1"/>
</dbReference>
<dbReference type="PRINTS" id="PR00364">
    <property type="entry name" value="DISEASERSIST"/>
</dbReference>
<dbReference type="SUPFAM" id="SSF48452">
    <property type="entry name" value="TPR-like"/>
    <property type="match status" value="1"/>
</dbReference>
<name>A0ABP9T9M4_9ACTN</name>
<dbReference type="InterPro" id="IPR058852">
    <property type="entry name" value="HTH_77"/>
</dbReference>
<evidence type="ECO:0000259" key="2">
    <source>
        <dbReference type="Pfam" id="PF25872"/>
    </source>
</evidence>
<evidence type="ECO:0000256" key="1">
    <source>
        <dbReference type="SAM" id="MobiDB-lite"/>
    </source>
</evidence>
<reference evidence="4" key="1">
    <citation type="journal article" date="2019" name="Int. J. Syst. Evol. Microbiol.">
        <title>The Global Catalogue of Microorganisms (GCM) 10K type strain sequencing project: providing services to taxonomists for standard genome sequencing and annotation.</title>
        <authorList>
            <consortium name="The Broad Institute Genomics Platform"/>
            <consortium name="The Broad Institute Genome Sequencing Center for Infectious Disease"/>
            <person name="Wu L."/>
            <person name="Ma J."/>
        </authorList>
    </citation>
    <scope>NUCLEOTIDE SEQUENCE [LARGE SCALE GENOMIC DNA]</scope>
    <source>
        <strain evidence="4">JCM 18306</strain>
    </source>
</reference>
<dbReference type="InterPro" id="IPR011990">
    <property type="entry name" value="TPR-like_helical_dom_sf"/>
</dbReference>
<accession>A0ABP9T9M4</accession>
<protein>
    <recommendedName>
        <fullName evidence="2">Winged helix-turn-helix domain-containing protein</fullName>
    </recommendedName>
</protein>
<gene>
    <name evidence="3" type="ORF">GCM10023323_57500</name>
</gene>
<dbReference type="InterPro" id="IPR027417">
    <property type="entry name" value="P-loop_NTPase"/>
</dbReference>
<sequence length="728" mass="79229">MRDLRRDGIPHGNLPLELDAFVGRAAELAELAGALGSGRLVTVTGTGGVGKSRLAARAAARCAPRDGVWRVELAPVRDEEFVDYAVVEALGLTDHTTRLPREALLAHLAERELLLVLDGVEHLVDACAALTTDLLGRAPGLRVLAVGRRPLGVAGERQVPLAPLSPEEAVELLTVRAGQRHLAYGYDADREDGHGDVRELCRRLDGIPLAIELAAGRLDALSPGQVLQRLDDRFRLLTGGDRTSLPRHRTLRTAIGWSHELCTPAERLLWARLSVFAGPFDLEAAEYVCSGEGLPADDVLDVLSALLAQSVLTREEAPAGVRYRMLDTVRAYGADWLEATGDATRLRRRHRDWYMGLATWCELEWFSPRQREVAARVDAELPNLRSALEYCLTEPDEAHLGQYLAGALWFHWVGCGRLSEGRRWLEQAVRLDVEGTAGEQSRLKALWVLGYVAILQGDTVPALAALQECREEAERSANPTAVAYAEHRTGCLALVTDDMPRAETLLRSALRRYREIGELNSNVLMGQVELAMTRAFQGDLPEAVRLCEDVRQVCEDHGERWARGYALYVLAYAAWSDGEPGRARELLADCLAGAHRFRDQLGSVLAVELLALVTVADGNAAEAAVLQGAAGRMWPSVGLPLFGSAHYNAPHELCEAAAREQLGDERYEECVRHGARLGRREAVSRALRRPGAPASLPAPRGSGRRAAAGARTAKPAASPTRKSGETAG</sequence>
<proteinExistence type="predicted"/>
<keyword evidence="4" id="KW-1185">Reference proteome</keyword>
<evidence type="ECO:0000313" key="4">
    <source>
        <dbReference type="Proteomes" id="UP001499878"/>
    </source>
</evidence>
<dbReference type="EMBL" id="BAABJR010000016">
    <property type="protein sequence ID" value="GAA5214053.1"/>
    <property type="molecule type" value="Genomic_DNA"/>
</dbReference>
<dbReference type="PANTHER" id="PTHR47691:SF3">
    <property type="entry name" value="HTH-TYPE TRANSCRIPTIONAL REGULATOR RV0890C-RELATED"/>
    <property type="match status" value="1"/>
</dbReference>
<dbReference type="Pfam" id="PF25872">
    <property type="entry name" value="HTH_77"/>
    <property type="match status" value="1"/>
</dbReference>
<dbReference type="Proteomes" id="UP001499878">
    <property type="component" value="Unassembled WGS sequence"/>
</dbReference>